<dbReference type="GO" id="GO:0030619">
    <property type="term" value="F:U1 snRNA binding"/>
    <property type="evidence" value="ECO:0007669"/>
    <property type="project" value="TreeGrafter"/>
</dbReference>
<dbReference type="Pfam" id="PF00076">
    <property type="entry name" value="RRM_1"/>
    <property type="match status" value="1"/>
</dbReference>
<dbReference type="PANTHER" id="PTHR13952">
    <property type="entry name" value="U1 SMALL NUCLEAR RIBONUCLEOPROTEIN 70 KD"/>
    <property type="match status" value="1"/>
</dbReference>
<dbReference type="PROSITE" id="PS50102">
    <property type="entry name" value="RRM"/>
    <property type="match status" value="1"/>
</dbReference>
<protein>
    <submittedName>
        <fullName evidence="6">Organelle RRM domain-containing protein 6, chloroplastic</fullName>
    </submittedName>
</protein>
<dbReference type="STRING" id="3916.A0A1S3TU64"/>
<dbReference type="GO" id="GO:0005685">
    <property type="term" value="C:U1 snRNP"/>
    <property type="evidence" value="ECO:0007669"/>
    <property type="project" value="TreeGrafter"/>
</dbReference>
<dbReference type="InterPro" id="IPR035979">
    <property type="entry name" value="RBD_domain_sf"/>
</dbReference>
<dbReference type="AlphaFoldDB" id="A0A1S3TU64"/>
<keyword evidence="3" id="KW-0694">RNA-binding</keyword>
<dbReference type="GO" id="GO:0000398">
    <property type="term" value="P:mRNA splicing, via spliceosome"/>
    <property type="evidence" value="ECO:0007669"/>
    <property type="project" value="TreeGrafter"/>
</dbReference>
<dbReference type="OrthoDB" id="439808at2759"/>
<accession>A0A1S3TU64</accession>
<dbReference type="SUPFAM" id="SSF54928">
    <property type="entry name" value="RNA-binding domain, RBD"/>
    <property type="match status" value="1"/>
</dbReference>
<sequence length="86" mass="9811">MLQRMGRKLIVTRLSFYITQDKLQKLFAPFGQVASVNLVLDPRTKRPKGYGFVSYNTEIEAEKALKAMNGRIVDGRLLLVEPARDK</sequence>
<evidence type="ECO:0000256" key="3">
    <source>
        <dbReference type="PROSITE-ProRule" id="PRU00176"/>
    </source>
</evidence>
<dbReference type="Gene3D" id="3.30.70.330">
    <property type="match status" value="1"/>
</dbReference>
<dbReference type="SMART" id="SM00360">
    <property type="entry name" value="RRM"/>
    <property type="match status" value="1"/>
</dbReference>
<dbReference type="InterPro" id="IPR051183">
    <property type="entry name" value="U1_U11-U12_snRNP_70-35kDa"/>
</dbReference>
<dbReference type="KEGG" id="vra:106758815"/>
<evidence type="ECO:0000313" key="5">
    <source>
        <dbReference type="Proteomes" id="UP000087766"/>
    </source>
</evidence>
<evidence type="ECO:0000259" key="4">
    <source>
        <dbReference type="PROSITE" id="PS50102"/>
    </source>
</evidence>
<reference evidence="5" key="1">
    <citation type="journal article" date="2014" name="Nat. Commun.">
        <title>Genome sequence of mungbean and insights into evolution within Vigna species.</title>
        <authorList>
            <person name="Kang Y.J."/>
            <person name="Kim S.K."/>
            <person name="Kim M.Y."/>
            <person name="Lestari P."/>
            <person name="Kim K.H."/>
            <person name="Ha B.K."/>
            <person name="Jun T.H."/>
            <person name="Hwang W.J."/>
            <person name="Lee T."/>
            <person name="Lee J."/>
            <person name="Shim S."/>
            <person name="Yoon M.Y."/>
            <person name="Jang Y.E."/>
            <person name="Han K.S."/>
            <person name="Taeprayoon P."/>
            <person name="Yoon N."/>
            <person name="Somta P."/>
            <person name="Tanya P."/>
            <person name="Kim K.S."/>
            <person name="Gwag J.G."/>
            <person name="Moon J.K."/>
            <person name="Lee Y.H."/>
            <person name="Park B.S."/>
            <person name="Bombarely A."/>
            <person name="Doyle J.J."/>
            <person name="Jackson S.A."/>
            <person name="Schafleitner R."/>
            <person name="Srinives P."/>
            <person name="Varshney R.K."/>
            <person name="Lee S.H."/>
        </authorList>
    </citation>
    <scope>NUCLEOTIDE SEQUENCE [LARGE SCALE GENOMIC DNA]</scope>
    <source>
        <strain evidence="5">cv. VC1973A</strain>
    </source>
</reference>
<dbReference type="GO" id="GO:0071004">
    <property type="term" value="C:U2-type prespliceosome"/>
    <property type="evidence" value="ECO:0007669"/>
    <property type="project" value="TreeGrafter"/>
</dbReference>
<dbReference type="RefSeq" id="XP_014497289.1">
    <property type="nucleotide sequence ID" value="XM_014641803.2"/>
</dbReference>
<keyword evidence="2" id="KW-0539">Nucleus</keyword>
<dbReference type="Proteomes" id="UP000087766">
    <property type="component" value="Chromosome 4"/>
</dbReference>
<feature type="domain" description="RRM" evidence="4">
    <location>
        <begin position="7"/>
        <end position="85"/>
    </location>
</feature>
<keyword evidence="5" id="KW-1185">Reference proteome</keyword>
<dbReference type="GO" id="GO:0003729">
    <property type="term" value="F:mRNA binding"/>
    <property type="evidence" value="ECO:0007669"/>
    <property type="project" value="TreeGrafter"/>
</dbReference>
<reference evidence="6" key="2">
    <citation type="submission" date="2025-08" db="UniProtKB">
        <authorList>
            <consortium name="RefSeq"/>
        </authorList>
    </citation>
    <scope>IDENTIFICATION</scope>
    <source>
        <tissue evidence="6">Leaf</tissue>
    </source>
</reference>
<evidence type="ECO:0000313" key="6">
    <source>
        <dbReference type="RefSeq" id="XP_014497289.1"/>
    </source>
</evidence>
<dbReference type="GeneID" id="106758815"/>
<dbReference type="InterPro" id="IPR012677">
    <property type="entry name" value="Nucleotide-bd_a/b_plait_sf"/>
</dbReference>
<dbReference type="GO" id="GO:0071011">
    <property type="term" value="C:precatalytic spliceosome"/>
    <property type="evidence" value="ECO:0007669"/>
    <property type="project" value="TreeGrafter"/>
</dbReference>
<gene>
    <name evidence="6" type="primary">LOC106758815</name>
</gene>
<proteinExistence type="predicted"/>
<dbReference type="PANTHER" id="PTHR13952:SF21">
    <property type="entry name" value="POLYNUCLEOTIDE ADENYLYLTRANSFERASE DOMAIN_RNA RECOGNITION MOTIF PROTEIN-RELATED"/>
    <property type="match status" value="1"/>
</dbReference>
<evidence type="ECO:0000256" key="2">
    <source>
        <dbReference type="ARBA" id="ARBA00023242"/>
    </source>
</evidence>
<organism evidence="5 6">
    <name type="scientific">Vigna radiata var. radiata</name>
    <name type="common">Mung bean</name>
    <name type="synonym">Phaseolus aureus</name>
    <dbReference type="NCBI Taxonomy" id="3916"/>
    <lineage>
        <taxon>Eukaryota</taxon>
        <taxon>Viridiplantae</taxon>
        <taxon>Streptophyta</taxon>
        <taxon>Embryophyta</taxon>
        <taxon>Tracheophyta</taxon>
        <taxon>Spermatophyta</taxon>
        <taxon>Magnoliopsida</taxon>
        <taxon>eudicotyledons</taxon>
        <taxon>Gunneridae</taxon>
        <taxon>Pentapetalae</taxon>
        <taxon>rosids</taxon>
        <taxon>fabids</taxon>
        <taxon>Fabales</taxon>
        <taxon>Fabaceae</taxon>
        <taxon>Papilionoideae</taxon>
        <taxon>50 kb inversion clade</taxon>
        <taxon>NPAAA clade</taxon>
        <taxon>indigoferoid/millettioid clade</taxon>
        <taxon>Phaseoleae</taxon>
        <taxon>Vigna</taxon>
    </lineage>
</organism>
<name>A0A1S3TU64_VIGRR</name>
<dbReference type="InterPro" id="IPR000504">
    <property type="entry name" value="RRM_dom"/>
</dbReference>
<evidence type="ECO:0000256" key="1">
    <source>
        <dbReference type="ARBA" id="ARBA00004123"/>
    </source>
</evidence>
<comment type="subcellular location">
    <subcellularLocation>
        <location evidence="1">Nucleus</location>
    </subcellularLocation>
</comment>